<dbReference type="EMBL" id="EQ973789">
    <property type="protein sequence ID" value="EEF47583.1"/>
    <property type="molecule type" value="Genomic_DNA"/>
</dbReference>
<evidence type="ECO:0000313" key="5">
    <source>
        <dbReference type="EMBL" id="EEF47583.1"/>
    </source>
</evidence>
<protein>
    <submittedName>
        <fullName evidence="5">Steroid dehydrogenase, putative</fullName>
        <ecNumber evidence="5">1.1.1.62</ecNumber>
    </submittedName>
</protein>
<dbReference type="AlphaFoldDB" id="B9RMR0"/>
<dbReference type="PRINTS" id="PR00081">
    <property type="entry name" value="GDHRDH"/>
</dbReference>
<dbReference type="PANTHER" id="PTHR43899">
    <property type="entry name" value="RH59310P"/>
    <property type="match status" value="1"/>
</dbReference>
<gene>
    <name evidence="5" type="ORF">RCOM_1082840</name>
</gene>
<keyword evidence="4" id="KW-0812">Transmembrane</keyword>
<feature type="transmembrane region" description="Helical" evidence="4">
    <location>
        <begin position="6"/>
        <end position="27"/>
    </location>
</feature>
<keyword evidence="6" id="KW-1185">Reference proteome</keyword>
<dbReference type="FunFam" id="3.40.50.720:FF:000137">
    <property type="entry name" value="Hydroxysteroid (17-beta) dehydrogenase 3"/>
    <property type="match status" value="1"/>
</dbReference>
<dbReference type="InterPro" id="IPR002347">
    <property type="entry name" value="SDR_fam"/>
</dbReference>
<dbReference type="GO" id="GO:0045703">
    <property type="term" value="F:ketoreductase activity"/>
    <property type="evidence" value="ECO:0000318"/>
    <property type="project" value="GO_Central"/>
</dbReference>
<dbReference type="EC" id="1.1.1.62" evidence="5"/>
<accession>B9RMR0</accession>
<dbReference type="CDD" id="cd05356">
    <property type="entry name" value="17beta-HSD1_like_SDR_c"/>
    <property type="match status" value="1"/>
</dbReference>
<dbReference type="Gene3D" id="3.40.50.720">
    <property type="entry name" value="NAD(P)-binding Rossmann-like Domain"/>
    <property type="match status" value="1"/>
</dbReference>
<evidence type="ECO:0000256" key="3">
    <source>
        <dbReference type="RuleBase" id="RU000363"/>
    </source>
</evidence>
<evidence type="ECO:0000256" key="2">
    <source>
        <dbReference type="ARBA" id="ARBA00023002"/>
    </source>
</evidence>
<evidence type="ECO:0000256" key="4">
    <source>
        <dbReference type="SAM" id="Phobius"/>
    </source>
</evidence>
<comment type="similarity">
    <text evidence="3">Belongs to the short-chain dehydrogenases/reductases (SDR) family.</text>
</comment>
<dbReference type="PRINTS" id="PR00080">
    <property type="entry name" value="SDRFAMILY"/>
</dbReference>
<dbReference type="STRING" id="3988.B9RMR0"/>
<sequence length="330" mass="36845">MEIQDSILIAVSGLGFVILIKQMFIFLKGVRVMFLRPPKNLKKQYGSWAIITGSTDGIGKALAFELASEGLNLVLVGRNPSKLEATSNEIQARNGENKQVQIKTILLDLARSNREEISREIGDAIQGLDVGVLINSAGVAYYPTYFHEVGQELIDSVIKVNAEAATWVNRAVIPVMMRKKKGAIVNIGSASSAVFPSYPLVTVYASTKAYLEMLSRCINLEYKHHGIDSQCQIPLFVATKMTRLESSFLVSSTEMYAKESIRRIGYEQLCAPFWMHSLQWSILQALPDSVVDWLLLRIHNFLRKKGLENDPLLNQEICVYDILCLALFGD</sequence>
<proteinExistence type="inferred from homology"/>
<dbReference type="PANTHER" id="PTHR43899:SF25">
    <property type="entry name" value="ENOYL-(ACYL CARRIER) REDUCTASE"/>
    <property type="match status" value="1"/>
</dbReference>
<evidence type="ECO:0000256" key="1">
    <source>
        <dbReference type="ARBA" id="ARBA00022857"/>
    </source>
</evidence>
<dbReference type="GO" id="GO:0005783">
    <property type="term" value="C:endoplasmic reticulum"/>
    <property type="evidence" value="ECO:0000318"/>
    <property type="project" value="GO_Central"/>
</dbReference>
<dbReference type="SUPFAM" id="SSF51735">
    <property type="entry name" value="NAD(P)-binding Rossmann-fold domains"/>
    <property type="match status" value="1"/>
</dbReference>
<keyword evidence="4" id="KW-1133">Transmembrane helix</keyword>
<keyword evidence="4" id="KW-0472">Membrane</keyword>
<dbReference type="InterPro" id="IPR036291">
    <property type="entry name" value="NAD(P)-bd_dom_sf"/>
</dbReference>
<organism evidence="5 6">
    <name type="scientific">Ricinus communis</name>
    <name type="common">Castor bean</name>
    <dbReference type="NCBI Taxonomy" id="3988"/>
    <lineage>
        <taxon>Eukaryota</taxon>
        <taxon>Viridiplantae</taxon>
        <taxon>Streptophyta</taxon>
        <taxon>Embryophyta</taxon>
        <taxon>Tracheophyta</taxon>
        <taxon>Spermatophyta</taxon>
        <taxon>Magnoliopsida</taxon>
        <taxon>eudicotyledons</taxon>
        <taxon>Gunneridae</taxon>
        <taxon>Pentapetalae</taxon>
        <taxon>rosids</taxon>
        <taxon>fabids</taxon>
        <taxon>Malpighiales</taxon>
        <taxon>Euphorbiaceae</taxon>
        <taxon>Acalyphoideae</taxon>
        <taxon>Acalypheae</taxon>
        <taxon>Ricinus</taxon>
    </lineage>
</organism>
<keyword evidence="2 5" id="KW-0560">Oxidoreductase</keyword>
<dbReference type="GO" id="GO:0004303">
    <property type="term" value="F:estradiol 17-beta-dehydrogenase [NAD(P)+] activity"/>
    <property type="evidence" value="ECO:0007669"/>
    <property type="project" value="UniProtKB-EC"/>
</dbReference>
<dbReference type="PIRSF" id="PIRSF000126">
    <property type="entry name" value="11-beta-HSD1"/>
    <property type="match status" value="1"/>
</dbReference>
<dbReference type="eggNOG" id="ENOG502QSBK">
    <property type="taxonomic scope" value="Eukaryota"/>
</dbReference>
<evidence type="ECO:0000313" key="6">
    <source>
        <dbReference type="Proteomes" id="UP000008311"/>
    </source>
</evidence>
<dbReference type="InterPro" id="IPR051019">
    <property type="entry name" value="VLCFA-Steroid_DH"/>
</dbReference>
<name>B9RMR0_RICCO</name>
<dbReference type="Proteomes" id="UP000008311">
    <property type="component" value="Unassembled WGS sequence"/>
</dbReference>
<reference evidence="6" key="1">
    <citation type="journal article" date="2010" name="Nat. Biotechnol.">
        <title>Draft genome sequence of the oilseed species Ricinus communis.</title>
        <authorList>
            <person name="Chan A.P."/>
            <person name="Crabtree J."/>
            <person name="Zhao Q."/>
            <person name="Lorenzi H."/>
            <person name="Orvis J."/>
            <person name="Puiu D."/>
            <person name="Melake-Berhan A."/>
            <person name="Jones K.M."/>
            <person name="Redman J."/>
            <person name="Chen G."/>
            <person name="Cahoon E.B."/>
            <person name="Gedil M."/>
            <person name="Stanke M."/>
            <person name="Haas B.J."/>
            <person name="Wortman J.R."/>
            <person name="Fraser-Liggett C.M."/>
            <person name="Ravel J."/>
            <person name="Rabinowicz P.D."/>
        </authorList>
    </citation>
    <scope>NUCLEOTIDE SEQUENCE [LARGE SCALE GENOMIC DNA]</scope>
    <source>
        <strain evidence="6">cv. Hale</strain>
    </source>
</reference>
<dbReference type="Pfam" id="PF00106">
    <property type="entry name" value="adh_short"/>
    <property type="match status" value="1"/>
</dbReference>
<dbReference type="InParanoid" id="B9RMR0"/>
<keyword evidence="1" id="KW-0521">NADP</keyword>